<accession>A0A5J5K209</accession>
<proteinExistence type="predicted"/>
<sequence>MTRRERSDAELDAILAAFNQAVDDLVDEAVDIDSGWEAIVGGRPASAGPAAPPRATRDRAPNGASVPEPRSEVRERGVSGAPAAAVSPPDTGLSPVAGARLVQRRTAGRAADDIVERAGTPMIPGGDLRTMRDAERGATRASIADWRELLSRCPAGVLGPEGSARVAETVAVLATSLIADRDERGALRLVQAALPHLVFLGRWHPAVLEVRRAWAESLSELGRHRQAETGLRRLGEDEQRMFGHPDPRTTLLLLWTLVGQGRLREAEDGFGALQDRVLLSQGPDSPMLRHVQCRRAWLLGRQGRVEESVSGYDAVIVNRIHELDEDHADSLDARHSKGKLLVVAGHADQAQALLRALAEDRARVQGDRHPDTLETRKYLALAQALADPRDDRVVRRVVHDLEESLRLQDKRHGPGHPMSRDTAAWLGLLLRLQEAVRFREPLPVPRQLPAVEATGGGACADVPAVVAR</sequence>
<name>A0A5J5K209_9ACTN</name>
<dbReference type="InterPro" id="IPR011990">
    <property type="entry name" value="TPR-like_helical_dom_sf"/>
</dbReference>
<dbReference type="SUPFAM" id="SSF48452">
    <property type="entry name" value="TPR-like"/>
    <property type="match status" value="1"/>
</dbReference>
<evidence type="ECO:0008006" key="4">
    <source>
        <dbReference type="Google" id="ProtNLM"/>
    </source>
</evidence>
<comment type="caution">
    <text evidence="2">The sequence shown here is derived from an EMBL/GenBank/DDBJ whole genome shotgun (WGS) entry which is preliminary data.</text>
</comment>
<gene>
    <name evidence="2" type="ORF">F5972_14965</name>
</gene>
<keyword evidence="3" id="KW-1185">Reference proteome</keyword>
<dbReference type="EMBL" id="VYTZ01000005">
    <property type="protein sequence ID" value="KAA9378193.1"/>
    <property type="molecule type" value="Genomic_DNA"/>
</dbReference>
<evidence type="ECO:0000313" key="3">
    <source>
        <dbReference type="Proteomes" id="UP000327011"/>
    </source>
</evidence>
<dbReference type="Proteomes" id="UP000327011">
    <property type="component" value="Unassembled WGS sequence"/>
</dbReference>
<dbReference type="AlphaFoldDB" id="A0A5J5K209"/>
<feature type="region of interest" description="Disordered" evidence="1">
    <location>
        <begin position="39"/>
        <end position="97"/>
    </location>
</feature>
<organism evidence="2 3">
    <name type="scientific">Microbispora cellulosiformans</name>
    <dbReference type="NCBI Taxonomy" id="2614688"/>
    <lineage>
        <taxon>Bacteria</taxon>
        <taxon>Bacillati</taxon>
        <taxon>Actinomycetota</taxon>
        <taxon>Actinomycetes</taxon>
        <taxon>Streptosporangiales</taxon>
        <taxon>Streptosporangiaceae</taxon>
        <taxon>Microbispora</taxon>
    </lineage>
</organism>
<protein>
    <recommendedName>
        <fullName evidence="4">Tetratricopeptide repeat protein</fullName>
    </recommendedName>
</protein>
<reference evidence="2 3" key="1">
    <citation type="submission" date="2019-09" db="EMBL/GenBank/DDBJ databases">
        <title>Screening of Novel Bioactive Compounds from Soil-Associated.</title>
        <authorList>
            <person name="Gong X."/>
        </authorList>
    </citation>
    <scope>NUCLEOTIDE SEQUENCE [LARGE SCALE GENOMIC DNA]</scope>
    <source>
        <strain evidence="2 3">Gxj-6</strain>
    </source>
</reference>
<dbReference type="RefSeq" id="WP_150934106.1">
    <property type="nucleotide sequence ID" value="NZ_VYTZ01000005.1"/>
</dbReference>
<feature type="compositionally biased region" description="Low complexity" evidence="1">
    <location>
        <begin position="78"/>
        <end position="89"/>
    </location>
</feature>
<evidence type="ECO:0000256" key="1">
    <source>
        <dbReference type="SAM" id="MobiDB-lite"/>
    </source>
</evidence>
<evidence type="ECO:0000313" key="2">
    <source>
        <dbReference type="EMBL" id="KAA9378193.1"/>
    </source>
</evidence>
<dbReference type="Gene3D" id="1.25.40.10">
    <property type="entry name" value="Tetratricopeptide repeat domain"/>
    <property type="match status" value="2"/>
</dbReference>